<dbReference type="InterPro" id="IPR050707">
    <property type="entry name" value="HTH_MetabolicPath_Reg"/>
</dbReference>
<dbReference type="GO" id="GO:0003677">
    <property type="term" value="F:DNA binding"/>
    <property type="evidence" value="ECO:0007669"/>
    <property type="project" value="UniProtKB-KW"/>
</dbReference>
<dbReference type="SUPFAM" id="SSF55781">
    <property type="entry name" value="GAF domain-like"/>
    <property type="match status" value="1"/>
</dbReference>
<evidence type="ECO:0000259" key="8">
    <source>
        <dbReference type="PROSITE" id="PS51077"/>
    </source>
</evidence>
<comment type="function">
    <text evidence="6">May be an activator protein for the gylABX operon.</text>
</comment>
<dbReference type="CDD" id="cd00090">
    <property type="entry name" value="HTH_ARSR"/>
    <property type="match status" value="1"/>
</dbReference>
<evidence type="ECO:0000256" key="4">
    <source>
        <dbReference type="ARBA" id="ARBA00023159"/>
    </source>
</evidence>
<evidence type="ECO:0000256" key="1">
    <source>
        <dbReference type="ARBA" id="ARBA00022798"/>
    </source>
</evidence>
<dbReference type="InterPro" id="IPR005471">
    <property type="entry name" value="Tscrpt_reg_IclR_N"/>
</dbReference>
<gene>
    <name evidence="10" type="ORF">KEF29_17140</name>
</gene>
<reference evidence="10 11" key="1">
    <citation type="submission" date="2021-04" db="EMBL/GenBank/DDBJ databases">
        <title>Characterization of the biosynthetic gene cluster of new lipopeptides with antitumor activity in the genome of the marine Streptomyces PHM034.</title>
        <authorList>
            <person name="Ceniceros A."/>
            <person name="Canedo L."/>
            <person name="Mendez C."/>
            <person name="Olano C."/>
            <person name="Schleissner C."/>
            <person name="Cuevas C."/>
            <person name="De La Calle F."/>
            <person name="Salas J.A."/>
        </authorList>
    </citation>
    <scope>NUCLEOTIDE SEQUENCE [LARGE SCALE GENOMIC DNA]</scope>
    <source>
        <strain evidence="10 11">PHM034</strain>
    </source>
</reference>
<dbReference type="Gene3D" id="1.10.10.10">
    <property type="entry name" value="Winged helix-like DNA-binding domain superfamily/Winged helix DNA-binding domain"/>
    <property type="match status" value="1"/>
</dbReference>
<dbReference type="InterPro" id="IPR011991">
    <property type="entry name" value="ArsR-like_HTH"/>
</dbReference>
<dbReference type="FunFam" id="1.10.10.10:FF:000056">
    <property type="entry name" value="IclR family transcriptional regulator"/>
    <property type="match status" value="1"/>
</dbReference>
<dbReference type="InterPro" id="IPR036390">
    <property type="entry name" value="WH_DNA-bd_sf"/>
</dbReference>
<dbReference type="InterPro" id="IPR029016">
    <property type="entry name" value="GAF-like_dom_sf"/>
</dbReference>
<dbReference type="PANTHER" id="PTHR30136">
    <property type="entry name" value="HELIX-TURN-HELIX TRANSCRIPTIONAL REGULATOR, ICLR FAMILY"/>
    <property type="match status" value="1"/>
</dbReference>
<evidence type="ECO:0000256" key="6">
    <source>
        <dbReference type="ARBA" id="ARBA00058938"/>
    </source>
</evidence>
<proteinExistence type="predicted"/>
<dbReference type="Proteomes" id="UP000682308">
    <property type="component" value="Unassembled WGS sequence"/>
</dbReference>
<dbReference type="EMBL" id="JAGTPG010000002">
    <property type="protein sequence ID" value="MBR8640477.1"/>
    <property type="molecule type" value="Genomic_DNA"/>
</dbReference>
<evidence type="ECO:0000313" key="10">
    <source>
        <dbReference type="EMBL" id="MBR8640477.1"/>
    </source>
</evidence>
<dbReference type="InterPro" id="IPR036388">
    <property type="entry name" value="WH-like_DNA-bd_sf"/>
</dbReference>
<dbReference type="Pfam" id="PF01614">
    <property type="entry name" value="IclR_C"/>
    <property type="match status" value="1"/>
</dbReference>
<dbReference type="PANTHER" id="PTHR30136:SF35">
    <property type="entry name" value="HTH-TYPE TRANSCRIPTIONAL REGULATOR RV1719"/>
    <property type="match status" value="1"/>
</dbReference>
<keyword evidence="4" id="KW-0010">Activator</keyword>
<evidence type="ECO:0000313" key="11">
    <source>
        <dbReference type="Proteomes" id="UP000682308"/>
    </source>
</evidence>
<comment type="caution">
    <text evidence="10">The sequence shown here is derived from an EMBL/GenBank/DDBJ whole genome shotgun (WGS) entry which is preliminary data.</text>
</comment>
<evidence type="ECO:0000256" key="2">
    <source>
        <dbReference type="ARBA" id="ARBA00023015"/>
    </source>
</evidence>
<feature type="domain" description="HTH iclR-type" evidence="8">
    <location>
        <begin position="39"/>
        <end position="100"/>
    </location>
</feature>
<evidence type="ECO:0000256" key="3">
    <source>
        <dbReference type="ARBA" id="ARBA00023125"/>
    </source>
</evidence>
<evidence type="ECO:0000256" key="5">
    <source>
        <dbReference type="ARBA" id="ARBA00023163"/>
    </source>
</evidence>
<dbReference type="Pfam" id="PF09339">
    <property type="entry name" value="HTH_IclR"/>
    <property type="match status" value="1"/>
</dbReference>
<dbReference type="AlphaFoldDB" id="A0A941FI10"/>
<dbReference type="GO" id="GO:0003700">
    <property type="term" value="F:DNA-binding transcription factor activity"/>
    <property type="evidence" value="ECO:0007669"/>
    <property type="project" value="TreeGrafter"/>
</dbReference>
<keyword evidence="2" id="KW-0805">Transcription regulation</keyword>
<dbReference type="GO" id="GO:0045892">
    <property type="term" value="P:negative regulation of DNA-templated transcription"/>
    <property type="evidence" value="ECO:0007669"/>
    <property type="project" value="TreeGrafter"/>
</dbReference>
<evidence type="ECO:0000256" key="7">
    <source>
        <dbReference type="ARBA" id="ARBA00070406"/>
    </source>
</evidence>
<accession>A0A941FI10</accession>
<keyword evidence="5" id="KW-0804">Transcription</keyword>
<keyword evidence="3" id="KW-0238">DNA-binding</keyword>
<keyword evidence="1" id="KW-0319">Glycerol metabolism</keyword>
<dbReference type="InterPro" id="IPR014757">
    <property type="entry name" value="Tscrpt_reg_IclR_C"/>
</dbReference>
<feature type="domain" description="IclR-ED" evidence="9">
    <location>
        <begin position="101"/>
        <end position="287"/>
    </location>
</feature>
<sequence length="298" mass="32347">MLSGRYGSGTALSRIGQLHFPAGWKGVIGSMSEADGLTNKSVVKGVQLLRELARHDSGATVTDLAKAVGLSRPTAFRLLNSLEQTGFVDRDEDSKYTLGWEFARLARRADPYSGLVARVQPVLDDLAETLRETVTLSVPTPPGRDLDLIAASKGDHVVGVSVGTLVGQKWPLHASSSGKILLAELTPEELAEFLPKRLEALTRDTIVDRDVLLRELQQVREQGYSIIDNELEEGLISLSRPVRDSAGGLVAVVTVDAPRYRFGRNRFPEALQQMQGAVVQLVELMWPGEREAVAEAAG</sequence>
<dbReference type="Gene3D" id="3.30.450.40">
    <property type="match status" value="1"/>
</dbReference>
<keyword evidence="11" id="KW-1185">Reference proteome</keyword>
<dbReference type="SMART" id="SM00346">
    <property type="entry name" value="HTH_ICLR"/>
    <property type="match status" value="1"/>
</dbReference>
<dbReference type="SUPFAM" id="SSF46785">
    <property type="entry name" value="Winged helix' DNA-binding domain"/>
    <property type="match status" value="1"/>
</dbReference>
<organism evidence="10 11">
    <name type="scientific">Streptomyces tuirus</name>
    <dbReference type="NCBI Taxonomy" id="68278"/>
    <lineage>
        <taxon>Bacteria</taxon>
        <taxon>Bacillati</taxon>
        <taxon>Actinomycetota</taxon>
        <taxon>Actinomycetes</taxon>
        <taxon>Kitasatosporales</taxon>
        <taxon>Streptomycetaceae</taxon>
        <taxon>Streptomyces</taxon>
    </lineage>
</organism>
<name>A0A941FI10_9ACTN</name>
<evidence type="ECO:0000259" key="9">
    <source>
        <dbReference type="PROSITE" id="PS51078"/>
    </source>
</evidence>
<protein>
    <recommendedName>
        <fullName evidence="7">Glycerol operon regulatory protein</fullName>
    </recommendedName>
</protein>
<dbReference type="PROSITE" id="PS51078">
    <property type="entry name" value="ICLR_ED"/>
    <property type="match status" value="1"/>
</dbReference>
<dbReference type="PROSITE" id="PS51077">
    <property type="entry name" value="HTH_ICLR"/>
    <property type="match status" value="1"/>
</dbReference>
<dbReference type="GO" id="GO:0006071">
    <property type="term" value="P:glycerol metabolic process"/>
    <property type="evidence" value="ECO:0007669"/>
    <property type="project" value="UniProtKB-KW"/>
</dbReference>